<protein>
    <submittedName>
        <fullName evidence="2">Uncharacterized protein</fullName>
    </submittedName>
</protein>
<keyword evidence="1" id="KW-0812">Transmembrane</keyword>
<evidence type="ECO:0000313" key="2">
    <source>
        <dbReference type="EMBL" id="KHG30311.1"/>
    </source>
</evidence>
<dbReference type="EMBL" id="KN455760">
    <property type="protein sequence ID" value="KHG30311.1"/>
    <property type="molecule type" value="Genomic_DNA"/>
</dbReference>
<gene>
    <name evidence="2" type="ORF">F383_04094</name>
</gene>
<reference evidence="3" key="1">
    <citation type="submission" date="2014-09" db="EMBL/GenBank/DDBJ databases">
        <authorList>
            <person name="Mudge J."/>
            <person name="Ramaraj T."/>
            <person name="Lindquist I.E."/>
            <person name="Bharti A.K."/>
            <person name="Sundararajan A."/>
            <person name="Cameron C.T."/>
            <person name="Woodward J.E."/>
            <person name="May G.D."/>
            <person name="Brubaker C."/>
            <person name="Broadhvest J."/>
            <person name="Wilkins T.A."/>
        </authorList>
    </citation>
    <scope>NUCLEOTIDE SEQUENCE</scope>
    <source>
        <strain evidence="3">cv. AKA8401</strain>
    </source>
</reference>
<dbReference type="Proteomes" id="UP000032142">
    <property type="component" value="Unassembled WGS sequence"/>
</dbReference>
<dbReference type="AlphaFoldDB" id="A0A0B0Q311"/>
<evidence type="ECO:0000313" key="3">
    <source>
        <dbReference type="Proteomes" id="UP000032142"/>
    </source>
</evidence>
<sequence>MTPHTAKVVHSTYQFLISYLFELMLLLASKCMSHVYIVCRPLKNYVCHTMNVTSE</sequence>
<organism evidence="2 3">
    <name type="scientific">Gossypium arboreum</name>
    <name type="common">Tree cotton</name>
    <name type="synonym">Gossypium nanking</name>
    <dbReference type="NCBI Taxonomy" id="29729"/>
    <lineage>
        <taxon>Eukaryota</taxon>
        <taxon>Viridiplantae</taxon>
        <taxon>Streptophyta</taxon>
        <taxon>Embryophyta</taxon>
        <taxon>Tracheophyta</taxon>
        <taxon>Spermatophyta</taxon>
        <taxon>Magnoliopsida</taxon>
        <taxon>eudicotyledons</taxon>
        <taxon>Gunneridae</taxon>
        <taxon>Pentapetalae</taxon>
        <taxon>rosids</taxon>
        <taxon>malvids</taxon>
        <taxon>Malvales</taxon>
        <taxon>Malvaceae</taxon>
        <taxon>Malvoideae</taxon>
        <taxon>Gossypium</taxon>
    </lineage>
</organism>
<keyword evidence="1" id="KW-0472">Membrane</keyword>
<accession>A0A0B0Q311</accession>
<name>A0A0B0Q311_GOSAR</name>
<proteinExistence type="predicted"/>
<feature type="transmembrane region" description="Helical" evidence="1">
    <location>
        <begin position="12"/>
        <end position="28"/>
    </location>
</feature>
<keyword evidence="1" id="KW-1133">Transmembrane helix</keyword>
<evidence type="ECO:0000256" key="1">
    <source>
        <dbReference type="SAM" id="Phobius"/>
    </source>
</evidence>
<keyword evidence="3" id="KW-1185">Reference proteome</keyword>